<feature type="signal peptide" evidence="1">
    <location>
        <begin position="1"/>
        <end position="21"/>
    </location>
</feature>
<dbReference type="OrthoDB" id="6183281at2"/>
<reference evidence="3 4" key="1">
    <citation type="submission" date="2018-06" db="EMBL/GenBank/DDBJ databases">
        <authorList>
            <consortium name="Pathogen Informatics"/>
            <person name="Doyle S."/>
        </authorList>
    </citation>
    <scope>NUCLEOTIDE SEQUENCE [LARGE SCALE GENOMIC DNA]</scope>
    <source>
        <strain evidence="3 4">NCTC11801</strain>
    </source>
</reference>
<sequence length="77" mass="8209">MQRKIIVAALVAFVAPVIANASCDSVVEEITQKIINNGVPEEGFTITVVSNEEAASQQGTVVGNCSNETQQIIYTKK</sequence>
<dbReference type="Pfam" id="PF06649">
    <property type="entry name" value="DUF1161"/>
    <property type="match status" value="1"/>
</dbReference>
<evidence type="ECO:0000256" key="1">
    <source>
        <dbReference type="SAM" id="SignalP"/>
    </source>
</evidence>
<reference evidence="2" key="3">
    <citation type="submission" date="2023-10" db="EMBL/GenBank/DDBJ databases">
        <title>Analysis of Resistance Genes of Carbapenem-resistant Providencia rettgeri.</title>
        <authorList>
            <person name="Liu M."/>
        </authorList>
    </citation>
    <scope>NUCLEOTIDE SEQUENCE</scope>
    <source>
        <strain evidence="2">QITACRE101</strain>
    </source>
</reference>
<dbReference type="Proteomes" id="UP001162044">
    <property type="component" value="Unassembled WGS sequence"/>
</dbReference>
<feature type="chain" id="PRO_5043165427" evidence="1">
    <location>
        <begin position="22"/>
        <end position="77"/>
    </location>
</feature>
<evidence type="ECO:0000313" key="3">
    <source>
        <dbReference type="EMBL" id="SUC31060.1"/>
    </source>
</evidence>
<dbReference type="EMBL" id="UGTZ01000001">
    <property type="protein sequence ID" value="SUC31060.1"/>
    <property type="molecule type" value="Genomic_DNA"/>
</dbReference>
<name>A0A379FQN0_PRORE</name>
<gene>
    <name evidence="3" type="primary">ynfD_1</name>
    <name evidence="3" type="ORF">NCTC11801_02007</name>
    <name evidence="2" type="ORF">QDQ51_04455</name>
</gene>
<dbReference type="AlphaFoldDB" id="A0A379FQN0"/>
<evidence type="ECO:0000313" key="4">
    <source>
        <dbReference type="Proteomes" id="UP000254208"/>
    </source>
</evidence>
<protein>
    <submittedName>
        <fullName evidence="2">DUF1161 domain-containing protein</fullName>
    </submittedName>
    <submittedName>
        <fullName evidence="3">Protein of uncharacterized function (DUF1161)</fullName>
    </submittedName>
</protein>
<dbReference type="GeneID" id="89489880"/>
<evidence type="ECO:0000313" key="2">
    <source>
        <dbReference type="EMBL" id="MDH2304669.1"/>
    </source>
</evidence>
<dbReference type="InterPro" id="IPR010595">
    <property type="entry name" value="DUF1161"/>
</dbReference>
<organism evidence="3 4">
    <name type="scientific">Providencia rettgeri</name>
    <dbReference type="NCBI Taxonomy" id="587"/>
    <lineage>
        <taxon>Bacteria</taxon>
        <taxon>Pseudomonadati</taxon>
        <taxon>Pseudomonadota</taxon>
        <taxon>Gammaproteobacteria</taxon>
        <taxon>Enterobacterales</taxon>
        <taxon>Morganellaceae</taxon>
        <taxon>Providencia</taxon>
    </lineage>
</organism>
<dbReference type="EMBL" id="JARVQW010000001">
    <property type="protein sequence ID" value="MDH2304669.1"/>
    <property type="molecule type" value="Genomic_DNA"/>
</dbReference>
<dbReference type="RefSeq" id="WP_109913318.1">
    <property type="nucleotide sequence ID" value="NZ_BGMI01000036.1"/>
</dbReference>
<accession>A0A379FQN0</accession>
<reference evidence="2" key="2">
    <citation type="submission" date="2023-04" db="EMBL/GenBank/DDBJ databases">
        <authorList>
            <person name="Li W."/>
        </authorList>
    </citation>
    <scope>NUCLEOTIDE SEQUENCE</scope>
    <source>
        <strain evidence="2">QITACRE101</strain>
    </source>
</reference>
<keyword evidence="1" id="KW-0732">Signal</keyword>
<dbReference type="Proteomes" id="UP000254208">
    <property type="component" value="Unassembled WGS sequence"/>
</dbReference>
<proteinExistence type="predicted"/>